<name>A0A9D1MP76_9FIRM</name>
<proteinExistence type="predicted"/>
<feature type="coiled-coil region" evidence="1">
    <location>
        <begin position="60"/>
        <end position="87"/>
    </location>
</feature>
<dbReference type="Pfam" id="PF14584">
    <property type="entry name" value="DUF4446"/>
    <property type="match status" value="1"/>
</dbReference>
<dbReference type="AlphaFoldDB" id="A0A9D1MP76"/>
<accession>A0A9D1MP76</accession>
<keyword evidence="1" id="KW-0175">Coiled coil</keyword>
<evidence type="ECO:0000313" key="4">
    <source>
        <dbReference type="Proteomes" id="UP000824099"/>
    </source>
</evidence>
<keyword evidence="2" id="KW-0812">Transmembrane</keyword>
<reference evidence="3" key="2">
    <citation type="journal article" date="2021" name="PeerJ">
        <title>Extensive microbial diversity within the chicken gut microbiome revealed by metagenomics and culture.</title>
        <authorList>
            <person name="Gilroy R."/>
            <person name="Ravi A."/>
            <person name="Getino M."/>
            <person name="Pursley I."/>
            <person name="Horton D.L."/>
            <person name="Alikhan N.F."/>
            <person name="Baker D."/>
            <person name="Gharbi K."/>
            <person name="Hall N."/>
            <person name="Watson M."/>
            <person name="Adriaenssens E.M."/>
            <person name="Foster-Nyarko E."/>
            <person name="Jarju S."/>
            <person name="Secka A."/>
            <person name="Antonio M."/>
            <person name="Oren A."/>
            <person name="Chaudhuri R.R."/>
            <person name="La Ragione R."/>
            <person name="Hildebrand F."/>
            <person name="Pallen M.J."/>
        </authorList>
    </citation>
    <scope>NUCLEOTIDE SEQUENCE</scope>
    <source>
        <strain evidence="3">CHK160-1198</strain>
    </source>
</reference>
<dbReference type="InterPro" id="IPR027981">
    <property type="entry name" value="DUF4446"/>
</dbReference>
<reference evidence="3" key="1">
    <citation type="submission" date="2020-10" db="EMBL/GenBank/DDBJ databases">
        <authorList>
            <person name="Gilroy R."/>
        </authorList>
    </citation>
    <scope>NUCLEOTIDE SEQUENCE</scope>
    <source>
        <strain evidence="3">CHK160-1198</strain>
    </source>
</reference>
<feature type="transmembrane region" description="Helical" evidence="2">
    <location>
        <begin position="12"/>
        <end position="31"/>
    </location>
</feature>
<protein>
    <submittedName>
        <fullName evidence="3">DUF4446 family protein</fullName>
    </submittedName>
</protein>
<evidence type="ECO:0000313" key="3">
    <source>
        <dbReference type="EMBL" id="HIU63941.1"/>
    </source>
</evidence>
<evidence type="ECO:0000256" key="1">
    <source>
        <dbReference type="SAM" id="Coils"/>
    </source>
</evidence>
<dbReference type="Proteomes" id="UP000824099">
    <property type="component" value="Unassembled WGS sequence"/>
</dbReference>
<sequence>MSEINLILEQNLVIIIGILLFINLVLMLKIYKNHKKTKLLQKKYDYFLNSAEDINIEELLTTSLTELRNYKNEVAIMKEENNYLKQDLKKCIKKVGIVRFNAFDNTGSDQSYSVALLDSEQNGVVLSSIFGREDNRCYAKPIQTGKSEYSLSKEEIEAMRKSLEK</sequence>
<comment type="caution">
    <text evidence="3">The sequence shown here is derived from an EMBL/GenBank/DDBJ whole genome shotgun (WGS) entry which is preliminary data.</text>
</comment>
<keyword evidence="2" id="KW-0472">Membrane</keyword>
<evidence type="ECO:0000256" key="2">
    <source>
        <dbReference type="SAM" id="Phobius"/>
    </source>
</evidence>
<dbReference type="EMBL" id="DVNI01000040">
    <property type="protein sequence ID" value="HIU63941.1"/>
    <property type="molecule type" value="Genomic_DNA"/>
</dbReference>
<gene>
    <name evidence="3" type="ORF">IAB06_02700</name>
</gene>
<keyword evidence="2" id="KW-1133">Transmembrane helix</keyword>
<organism evidence="3 4">
    <name type="scientific">Candidatus Avacidaminococcus intestinavium</name>
    <dbReference type="NCBI Taxonomy" id="2840684"/>
    <lineage>
        <taxon>Bacteria</taxon>
        <taxon>Bacillati</taxon>
        <taxon>Bacillota</taxon>
        <taxon>Negativicutes</taxon>
        <taxon>Acidaminococcales</taxon>
        <taxon>Acidaminococcaceae</taxon>
        <taxon>Acidaminococcaceae incertae sedis</taxon>
        <taxon>Candidatus Avacidaminococcus</taxon>
    </lineage>
</organism>